<evidence type="ECO:0000256" key="1">
    <source>
        <dbReference type="ARBA" id="ARBA00004651"/>
    </source>
</evidence>
<feature type="domain" description="ABC transmembrane type-1" evidence="10">
    <location>
        <begin position="59"/>
        <end position="262"/>
    </location>
</feature>
<dbReference type="RefSeq" id="WP_187725360.1">
    <property type="nucleotide sequence ID" value="NZ_CP060783.1"/>
</dbReference>
<comment type="function">
    <text evidence="8">Part of the ABC transporter complex CysAWTP (TC 3.A.1.6.1) involved in sulfate/thiosulfate import. Probably responsible for the translocation of the substrate across the membrane.</text>
</comment>
<accession>A0A7H0GNF4</accession>
<gene>
    <name evidence="11" type="ORF">H9K75_07960</name>
</gene>
<evidence type="ECO:0000256" key="4">
    <source>
        <dbReference type="ARBA" id="ARBA00022692"/>
    </source>
</evidence>
<dbReference type="PANTHER" id="PTHR30406:SF8">
    <property type="entry name" value="SULFATE TRANSPORT SYSTEM PERMEASE PROTEIN CYST"/>
    <property type="match status" value="1"/>
</dbReference>
<evidence type="ECO:0000256" key="8">
    <source>
        <dbReference type="ARBA" id="ARBA00025323"/>
    </source>
</evidence>
<dbReference type="EMBL" id="CP060783">
    <property type="protein sequence ID" value="QNP49820.1"/>
    <property type="molecule type" value="Genomic_DNA"/>
</dbReference>
<keyword evidence="7 9" id="KW-0472">Membrane</keyword>
<evidence type="ECO:0000256" key="9">
    <source>
        <dbReference type="RuleBase" id="RU363032"/>
    </source>
</evidence>
<comment type="subcellular location">
    <subcellularLocation>
        <location evidence="1 9">Cell membrane</location>
        <topology evidence="1 9">Multi-pass membrane protein</topology>
    </subcellularLocation>
</comment>
<dbReference type="Gene3D" id="1.10.3720.10">
    <property type="entry name" value="MetI-like"/>
    <property type="match status" value="1"/>
</dbReference>
<dbReference type="SUPFAM" id="SSF161098">
    <property type="entry name" value="MetI-like"/>
    <property type="match status" value="1"/>
</dbReference>
<organism evidence="11 12">
    <name type="scientific">Diaphorobacter aerolatus</name>
    <dbReference type="NCBI Taxonomy" id="1288495"/>
    <lineage>
        <taxon>Bacteria</taxon>
        <taxon>Pseudomonadati</taxon>
        <taxon>Pseudomonadota</taxon>
        <taxon>Betaproteobacteria</taxon>
        <taxon>Burkholderiales</taxon>
        <taxon>Comamonadaceae</taxon>
        <taxon>Diaphorobacter</taxon>
    </lineage>
</organism>
<dbReference type="KEGG" id="daer:H9K75_07960"/>
<dbReference type="Proteomes" id="UP000516028">
    <property type="component" value="Chromosome"/>
</dbReference>
<dbReference type="InterPro" id="IPR035906">
    <property type="entry name" value="MetI-like_sf"/>
</dbReference>
<dbReference type="GO" id="GO:0015419">
    <property type="term" value="F:ABC-type sulfate transporter activity"/>
    <property type="evidence" value="ECO:0007669"/>
    <property type="project" value="InterPro"/>
</dbReference>
<keyword evidence="3 9" id="KW-0813">Transport</keyword>
<name>A0A7H0GNF4_9BURK</name>
<keyword evidence="4 9" id="KW-0812">Transmembrane</keyword>
<dbReference type="InterPro" id="IPR005667">
    <property type="entry name" value="Sulph_transpt2"/>
</dbReference>
<evidence type="ECO:0000313" key="11">
    <source>
        <dbReference type="EMBL" id="QNP49820.1"/>
    </source>
</evidence>
<evidence type="ECO:0000256" key="6">
    <source>
        <dbReference type="ARBA" id="ARBA00023032"/>
    </source>
</evidence>
<evidence type="ECO:0000256" key="2">
    <source>
        <dbReference type="ARBA" id="ARBA00011779"/>
    </source>
</evidence>
<evidence type="ECO:0000256" key="7">
    <source>
        <dbReference type="ARBA" id="ARBA00023136"/>
    </source>
</evidence>
<dbReference type="GO" id="GO:0005886">
    <property type="term" value="C:plasma membrane"/>
    <property type="evidence" value="ECO:0007669"/>
    <property type="project" value="UniProtKB-SubCell"/>
</dbReference>
<protein>
    <submittedName>
        <fullName evidence="11">ABC transporter permease</fullName>
    </submittedName>
</protein>
<proteinExistence type="inferred from homology"/>
<keyword evidence="12" id="KW-1185">Reference proteome</keyword>
<feature type="transmembrane region" description="Helical" evidence="9">
    <location>
        <begin position="238"/>
        <end position="261"/>
    </location>
</feature>
<evidence type="ECO:0000256" key="3">
    <source>
        <dbReference type="ARBA" id="ARBA00022448"/>
    </source>
</evidence>
<dbReference type="PROSITE" id="PS50928">
    <property type="entry name" value="ABC_TM1"/>
    <property type="match status" value="1"/>
</dbReference>
<dbReference type="AlphaFoldDB" id="A0A7H0GNF4"/>
<dbReference type="Pfam" id="PF00528">
    <property type="entry name" value="BPD_transp_1"/>
    <property type="match status" value="1"/>
</dbReference>
<reference evidence="11 12" key="1">
    <citation type="submission" date="2020-08" db="EMBL/GenBank/DDBJ databases">
        <title>Genome sequence of Diaphorobacter aerolatus KACC 16536T.</title>
        <authorList>
            <person name="Hyun D.-W."/>
            <person name="Bae J.-W."/>
        </authorList>
    </citation>
    <scope>NUCLEOTIDE SEQUENCE [LARGE SCALE GENOMIC DNA]</scope>
    <source>
        <strain evidence="11 12">KACC 16536</strain>
    </source>
</reference>
<dbReference type="CDD" id="cd06261">
    <property type="entry name" value="TM_PBP2"/>
    <property type="match status" value="1"/>
</dbReference>
<keyword evidence="6" id="KW-0764">Sulfate transport</keyword>
<keyword evidence="5 9" id="KW-1133">Transmembrane helix</keyword>
<feature type="transmembrane region" description="Helical" evidence="9">
    <location>
        <begin position="94"/>
        <end position="117"/>
    </location>
</feature>
<dbReference type="PANTHER" id="PTHR30406">
    <property type="entry name" value="SULFATE TRANSPORT SYSTEM PERMEASE PROTEIN"/>
    <property type="match status" value="1"/>
</dbReference>
<feature type="transmembrane region" description="Helical" evidence="9">
    <location>
        <begin position="137"/>
        <end position="154"/>
    </location>
</feature>
<feature type="transmembrane region" description="Helical" evidence="9">
    <location>
        <begin position="60"/>
        <end position="82"/>
    </location>
</feature>
<dbReference type="InterPro" id="IPR000515">
    <property type="entry name" value="MetI-like"/>
</dbReference>
<evidence type="ECO:0000256" key="5">
    <source>
        <dbReference type="ARBA" id="ARBA00022989"/>
    </source>
</evidence>
<feature type="transmembrane region" description="Helical" evidence="9">
    <location>
        <begin position="195"/>
        <end position="218"/>
    </location>
</feature>
<evidence type="ECO:0000313" key="12">
    <source>
        <dbReference type="Proteomes" id="UP000516028"/>
    </source>
</evidence>
<comment type="similarity">
    <text evidence="9">Belongs to the binding-protein-dependent transport system permease family.</text>
</comment>
<comment type="subunit">
    <text evidence="2">The complex is composed of two ATP-binding proteins (CysA), two transmembrane proteins (CysT and CysW) and a solute-binding protein (CysP).</text>
</comment>
<sequence length="271" mass="29035">MRSGFGPSRPLLLACAAPAAAFFAAFWLLPVARLLALPARDGWATYFVVLTNPRYLQSLLQTLGLSLAVTFATLLIGALVGITLARQRFHGRQLLLSLLTLPLSFPGVIIGFFMILLGGRQGVLADISNSLGWGRVTFAYGLLGLFLAYLYFSLPRAIATYTAAAEAMDAQLEEAARSMGASRWRVARDVWIPELAPTTLACGAIVFATAMGAFGTAFTLSAKFEVLPITIYNEFTNYANFSLAASLSIALGVITWAVLWLSRRASGSAAI</sequence>
<evidence type="ECO:0000259" key="10">
    <source>
        <dbReference type="PROSITE" id="PS50928"/>
    </source>
</evidence>